<dbReference type="EC" id="6.3.5.-" evidence="11"/>
<reference evidence="13 14" key="1">
    <citation type="submission" date="2020-11" db="EMBL/GenBank/DDBJ databases">
        <title>Treponema Peruensis nv. sp., first commensal Treponema isolated from human feces.</title>
        <authorList>
            <person name="Belkhou C."/>
            <person name="Raes J."/>
        </authorList>
    </citation>
    <scope>NUCLEOTIDE SEQUENCE [LARGE SCALE GENOMIC DNA]</scope>
    <source>
        <strain evidence="13 14">RCC2812</strain>
    </source>
</reference>
<keyword evidence="14" id="KW-1185">Reference proteome</keyword>
<dbReference type="KEGG" id="tper:IWA51_02875"/>
<evidence type="ECO:0000256" key="1">
    <source>
        <dbReference type="ARBA" id="ARBA00005306"/>
    </source>
</evidence>
<protein>
    <recommendedName>
        <fullName evidence="3 11">Aspartyl/glutamyl-tRNA(Asn/Gln) amidotransferase subunit B</fullName>
        <shortName evidence="11">Asp/Glu-ADT subunit B</shortName>
        <ecNumber evidence="11">6.3.5.-</ecNumber>
    </recommendedName>
</protein>
<dbReference type="InterPro" id="IPR004413">
    <property type="entry name" value="GatB"/>
</dbReference>
<proteinExistence type="inferred from homology"/>
<dbReference type="Gene3D" id="1.10.10.410">
    <property type="match status" value="1"/>
</dbReference>
<evidence type="ECO:0000256" key="7">
    <source>
        <dbReference type="ARBA" id="ARBA00022917"/>
    </source>
</evidence>
<dbReference type="SUPFAM" id="SSF55931">
    <property type="entry name" value="Glutamine synthetase/guanido kinase"/>
    <property type="match status" value="1"/>
</dbReference>
<dbReference type="SMART" id="SM00845">
    <property type="entry name" value="GatB_Yqey"/>
    <property type="match status" value="1"/>
</dbReference>
<comment type="catalytic activity">
    <reaction evidence="9 11">
        <text>L-aspartyl-tRNA(Asn) + L-glutamine + ATP + H2O = L-asparaginyl-tRNA(Asn) + L-glutamate + ADP + phosphate + 2 H(+)</text>
        <dbReference type="Rhea" id="RHEA:14513"/>
        <dbReference type="Rhea" id="RHEA-COMP:9674"/>
        <dbReference type="Rhea" id="RHEA-COMP:9677"/>
        <dbReference type="ChEBI" id="CHEBI:15377"/>
        <dbReference type="ChEBI" id="CHEBI:15378"/>
        <dbReference type="ChEBI" id="CHEBI:29985"/>
        <dbReference type="ChEBI" id="CHEBI:30616"/>
        <dbReference type="ChEBI" id="CHEBI:43474"/>
        <dbReference type="ChEBI" id="CHEBI:58359"/>
        <dbReference type="ChEBI" id="CHEBI:78515"/>
        <dbReference type="ChEBI" id="CHEBI:78516"/>
        <dbReference type="ChEBI" id="CHEBI:456216"/>
    </reaction>
</comment>
<dbReference type="Pfam" id="PF02637">
    <property type="entry name" value="GatB_Yqey"/>
    <property type="match status" value="1"/>
</dbReference>
<dbReference type="PROSITE" id="PS01234">
    <property type="entry name" value="GATB"/>
    <property type="match status" value="1"/>
</dbReference>
<comment type="subunit">
    <text evidence="2 11">Heterotrimer of A, B and C subunits.</text>
</comment>
<dbReference type="InterPro" id="IPR006075">
    <property type="entry name" value="Asn/Gln-tRNA_Trfase_suB/E_cat"/>
</dbReference>
<comment type="function">
    <text evidence="8 11">Allows the formation of correctly charged Asn-tRNA(Asn) or Gln-tRNA(Gln) through the transamidation of misacylated Asp-tRNA(Asn) or Glu-tRNA(Gln) in organisms which lack either or both of asparaginyl-tRNA or glutaminyl-tRNA synthetases. The reaction takes place in the presence of glutamine and ATP through an activated phospho-Asp-tRNA(Asn) or phospho-Glu-tRNA(Gln).</text>
</comment>
<dbReference type="InterPro" id="IPR014746">
    <property type="entry name" value="Gln_synth/guanido_kin_cat_dom"/>
</dbReference>
<dbReference type="GO" id="GO:0005524">
    <property type="term" value="F:ATP binding"/>
    <property type="evidence" value="ECO:0007669"/>
    <property type="project" value="UniProtKB-KW"/>
</dbReference>
<keyword evidence="7 11" id="KW-0648">Protein biosynthesis</keyword>
<dbReference type="Proteomes" id="UP000595224">
    <property type="component" value="Chromosome"/>
</dbReference>
<dbReference type="RefSeq" id="WP_198443105.1">
    <property type="nucleotide sequence ID" value="NZ_CBCSHE010000016.1"/>
</dbReference>
<feature type="domain" description="Asn/Gln amidotransferase" evidence="12">
    <location>
        <begin position="362"/>
        <end position="509"/>
    </location>
</feature>
<dbReference type="SUPFAM" id="SSF89095">
    <property type="entry name" value="GatB/YqeY motif"/>
    <property type="match status" value="1"/>
</dbReference>
<dbReference type="GO" id="GO:0050567">
    <property type="term" value="F:glutaminyl-tRNA synthase (glutamine-hydrolyzing) activity"/>
    <property type="evidence" value="ECO:0007669"/>
    <property type="project" value="UniProtKB-UniRule"/>
</dbReference>
<evidence type="ECO:0000256" key="2">
    <source>
        <dbReference type="ARBA" id="ARBA00011123"/>
    </source>
</evidence>
<dbReference type="InterPro" id="IPR003789">
    <property type="entry name" value="Asn/Gln_tRNA_amidoTrase-B-like"/>
</dbReference>
<dbReference type="AlphaFoldDB" id="A0A7T3REE3"/>
<keyword evidence="4 11" id="KW-0436">Ligase</keyword>
<keyword evidence="5 11" id="KW-0547">Nucleotide-binding</keyword>
<comment type="catalytic activity">
    <reaction evidence="10 11">
        <text>L-glutamyl-tRNA(Gln) + L-glutamine + ATP + H2O = L-glutaminyl-tRNA(Gln) + L-glutamate + ADP + phosphate + H(+)</text>
        <dbReference type="Rhea" id="RHEA:17521"/>
        <dbReference type="Rhea" id="RHEA-COMP:9681"/>
        <dbReference type="Rhea" id="RHEA-COMP:9684"/>
        <dbReference type="ChEBI" id="CHEBI:15377"/>
        <dbReference type="ChEBI" id="CHEBI:15378"/>
        <dbReference type="ChEBI" id="CHEBI:29985"/>
        <dbReference type="ChEBI" id="CHEBI:30616"/>
        <dbReference type="ChEBI" id="CHEBI:43474"/>
        <dbReference type="ChEBI" id="CHEBI:58359"/>
        <dbReference type="ChEBI" id="CHEBI:78520"/>
        <dbReference type="ChEBI" id="CHEBI:78521"/>
        <dbReference type="ChEBI" id="CHEBI:456216"/>
    </reaction>
</comment>
<dbReference type="Gene3D" id="1.10.150.380">
    <property type="entry name" value="GatB domain, N-terminal subdomain"/>
    <property type="match status" value="1"/>
</dbReference>
<dbReference type="InterPro" id="IPR042114">
    <property type="entry name" value="GatB_C_1"/>
</dbReference>
<comment type="similarity">
    <text evidence="1 11">Belongs to the GatB/GatE family. GatB subfamily.</text>
</comment>
<evidence type="ECO:0000256" key="3">
    <source>
        <dbReference type="ARBA" id="ARBA00016923"/>
    </source>
</evidence>
<dbReference type="InterPro" id="IPR017958">
    <property type="entry name" value="Gln-tRNA_amidoTrfase_suB_CS"/>
</dbReference>
<evidence type="ECO:0000256" key="4">
    <source>
        <dbReference type="ARBA" id="ARBA00022598"/>
    </source>
</evidence>
<evidence type="ECO:0000256" key="6">
    <source>
        <dbReference type="ARBA" id="ARBA00022840"/>
    </source>
</evidence>
<dbReference type="InterPro" id="IPR017959">
    <property type="entry name" value="Asn/Gln-tRNA_amidoTrfase_suB/E"/>
</dbReference>
<evidence type="ECO:0000256" key="11">
    <source>
        <dbReference type="HAMAP-Rule" id="MF_00121"/>
    </source>
</evidence>
<keyword evidence="6 11" id="KW-0067">ATP-binding</keyword>
<dbReference type="FunFam" id="1.10.10.410:FF:000001">
    <property type="entry name" value="Aspartyl/glutamyl-tRNA(Asn/Gln) amidotransferase subunit B"/>
    <property type="match status" value="1"/>
</dbReference>
<dbReference type="InterPro" id="IPR018027">
    <property type="entry name" value="Asn/Gln_amidotransferase"/>
</dbReference>
<evidence type="ECO:0000256" key="8">
    <source>
        <dbReference type="ARBA" id="ARBA00024799"/>
    </source>
</evidence>
<evidence type="ECO:0000313" key="14">
    <source>
        <dbReference type="Proteomes" id="UP000595224"/>
    </source>
</evidence>
<accession>A0A7T3REE3</accession>
<organism evidence="13 14">
    <name type="scientific">Treponema peruense</name>
    <dbReference type="NCBI Taxonomy" id="2787628"/>
    <lineage>
        <taxon>Bacteria</taxon>
        <taxon>Pseudomonadati</taxon>
        <taxon>Spirochaetota</taxon>
        <taxon>Spirochaetia</taxon>
        <taxon>Spirochaetales</taxon>
        <taxon>Treponemataceae</taxon>
        <taxon>Treponema</taxon>
    </lineage>
</organism>
<evidence type="ECO:0000256" key="9">
    <source>
        <dbReference type="ARBA" id="ARBA00047380"/>
    </source>
</evidence>
<keyword evidence="13" id="KW-0808">Transferase</keyword>
<dbReference type="GO" id="GO:0070681">
    <property type="term" value="P:glutaminyl-tRNAGln biosynthesis via transamidation"/>
    <property type="evidence" value="ECO:0007669"/>
    <property type="project" value="TreeGrafter"/>
</dbReference>
<gene>
    <name evidence="11 13" type="primary">gatB</name>
    <name evidence="13" type="ORF">IWA51_02875</name>
</gene>
<dbReference type="EMBL" id="CP064936">
    <property type="protein sequence ID" value="QQA01575.1"/>
    <property type="molecule type" value="Genomic_DNA"/>
</dbReference>
<dbReference type="PANTHER" id="PTHR11659:SF0">
    <property type="entry name" value="GLUTAMYL-TRNA(GLN) AMIDOTRANSFERASE SUBUNIT B, MITOCHONDRIAL"/>
    <property type="match status" value="1"/>
</dbReference>
<evidence type="ECO:0000256" key="5">
    <source>
        <dbReference type="ARBA" id="ARBA00022741"/>
    </source>
</evidence>
<dbReference type="NCBIfam" id="NF004012">
    <property type="entry name" value="PRK05477.1-2"/>
    <property type="match status" value="1"/>
</dbReference>
<dbReference type="PANTHER" id="PTHR11659">
    <property type="entry name" value="GLUTAMYL-TRNA GLN AMIDOTRANSFERASE SUBUNIT B MITOCHONDRIAL AND PROKARYOTIC PET112-RELATED"/>
    <property type="match status" value="1"/>
</dbReference>
<dbReference type="GO" id="GO:0016740">
    <property type="term" value="F:transferase activity"/>
    <property type="evidence" value="ECO:0007669"/>
    <property type="project" value="UniProtKB-KW"/>
</dbReference>
<dbReference type="InterPro" id="IPR023168">
    <property type="entry name" value="GatB_Yqey_C_2"/>
</dbReference>
<sequence length="512" mass="57701">MAIDKWEIVIGCEIHTQLLTKTKAFCACENRYGGMPNTRVCPVCLGLPGAMPRVSKGYVELGSVAGLALNCNISRFTKFDRKHYFYPDLAKGYQITQYDLPLCTDGYVDLPMSKYPEDEREGGAKCRSKNFKGDDCIVDNGKYRRVRVERIHLEEDVGKSLHLPGKHSYIDYNRSGTPLIEIVTKPDMTSPEEAALFMETVQEILRYVKVTNGNLEEGNMRCDANINLNVWEDGKLWHTPISEIKNLNSFRSIRDACTYEAQRQLKEFQEDRQEFNPGFKVTMGWDEEHGKTVIQRTKNSFVDYRFVVEPDIKPFTVEESIIERAAKRVGELPEAKRTRLKKEYGLSDFDVETLTSSRDLAMWFEEAAAGTKDAKRTANIILTELLAKLNEEKKTISDVNITPAHISELVNAIDSKKISSAQGKIVFAKMLETAKMPSQIIKEEGMEVVSDNNAIEAIVDKVISANEKAVSDFKSGKTNVLGWLVGQVMKESHGKANPAMAKELVEKKLSAL</sequence>
<dbReference type="Pfam" id="PF02934">
    <property type="entry name" value="GatB_N"/>
    <property type="match status" value="1"/>
</dbReference>
<dbReference type="NCBIfam" id="TIGR00133">
    <property type="entry name" value="gatB"/>
    <property type="match status" value="1"/>
</dbReference>
<evidence type="ECO:0000313" key="13">
    <source>
        <dbReference type="EMBL" id="QQA01575.1"/>
    </source>
</evidence>
<dbReference type="NCBIfam" id="NF004014">
    <property type="entry name" value="PRK05477.1-4"/>
    <property type="match status" value="1"/>
</dbReference>
<evidence type="ECO:0000256" key="10">
    <source>
        <dbReference type="ARBA" id="ARBA00047913"/>
    </source>
</evidence>
<dbReference type="HAMAP" id="MF_00121">
    <property type="entry name" value="GatB"/>
    <property type="match status" value="1"/>
</dbReference>
<dbReference type="GO" id="GO:0006412">
    <property type="term" value="P:translation"/>
    <property type="evidence" value="ECO:0007669"/>
    <property type="project" value="UniProtKB-UniRule"/>
</dbReference>
<name>A0A7T3REE3_9SPIR</name>
<evidence type="ECO:0000259" key="12">
    <source>
        <dbReference type="SMART" id="SM00845"/>
    </source>
</evidence>